<dbReference type="RefSeq" id="WP_188362420.1">
    <property type="nucleotide sequence ID" value="NZ_BMFG01000007.1"/>
</dbReference>
<dbReference type="Proteomes" id="UP000625735">
    <property type="component" value="Unassembled WGS sequence"/>
</dbReference>
<evidence type="ECO:0000256" key="1">
    <source>
        <dbReference type="SAM" id="SignalP"/>
    </source>
</evidence>
<dbReference type="InterPro" id="IPR011250">
    <property type="entry name" value="OMP/PagP_B-barrel"/>
</dbReference>
<evidence type="ECO:0000313" key="4">
    <source>
        <dbReference type="Proteomes" id="UP000625735"/>
    </source>
</evidence>
<keyword evidence="4" id="KW-1185">Reference proteome</keyword>
<organism evidence="3 4">
    <name type="scientific">Flavobacterium orientale</name>
    <dbReference type="NCBI Taxonomy" id="1756020"/>
    <lineage>
        <taxon>Bacteria</taxon>
        <taxon>Pseudomonadati</taxon>
        <taxon>Bacteroidota</taxon>
        <taxon>Flavobacteriia</taxon>
        <taxon>Flavobacteriales</taxon>
        <taxon>Flavobacteriaceae</taxon>
        <taxon>Flavobacterium</taxon>
    </lineage>
</organism>
<name>A0A916Y3Q6_9FLAO</name>
<dbReference type="Pfam" id="PF13568">
    <property type="entry name" value="OMP_b-brl_2"/>
    <property type="match status" value="1"/>
</dbReference>
<protein>
    <recommendedName>
        <fullName evidence="2">Outer membrane protein beta-barrel domain-containing protein</fullName>
    </recommendedName>
</protein>
<evidence type="ECO:0000259" key="2">
    <source>
        <dbReference type="Pfam" id="PF13568"/>
    </source>
</evidence>
<feature type="domain" description="Outer membrane protein beta-barrel" evidence="2">
    <location>
        <begin position="18"/>
        <end position="156"/>
    </location>
</feature>
<gene>
    <name evidence="3" type="ORF">GCM10011343_19950</name>
</gene>
<dbReference type="SUPFAM" id="SSF56925">
    <property type="entry name" value="OMPA-like"/>
    <property type="match status" value="1"/>
</dbReference>
<proteinExistence type="predicted"/>
<dbReference type="InterPro" id="IPR025665">
    <property type="entry name" value="Beta-barrel_OMP_2"/>
</dbReference>
<dbReference type="AlphaFoldDB" id="A0A916Y3Q6"/>
<evidence type="ECO:0000313" key="3">
    <source>
        <dbReference type="EMBL" id="GGD29742.1"/>
    </source>
</evidence>
<sequence length="176" mass="18811">MKKIMLSILAVVAFGTANAQDVTFGVKAGANFSNFTGDFDTDGRTGFYIGGLADFAISEKFHVQPELLYSMEGGDTDGFDAGVNYLRVPIMAKYYVAEGFSLQAGPSVAFKIGTVEEEFDEAVKSIDFGLGLGAGYELSGGLFFDLRYNLGLANISDIEGADAKNTNLQVGLGYRF</sequence>
<feature type="signal peptide" evidence="1">
    <location>
        <begin position="1"/>
        <end position="19"/>
    </location>
</feature>
<reference evidence="3" key="2">
    <citation type="submission" date="2020-09" db="EMBL/GenBank/DDBJ databases">
        <authorList>
            <person name="Sun Q."/>
            <person name="Zhou Y."/>
        </authorList>
    </citation>
    <scope>NUCLEOTIDE SEQUENCE</scope>
    <source>
        <strain evidence="3">CGMCC 1.12506</strain>
    </source>
</reference>
<comment type="caution">
    <text evidence="3">The sequence shown here is derived from an EMBL/GenBank/DDBJ whole genome shotgun (WGS) entry which is preliminary data.</text>
</comment>
<accession>A0A916Y3Q6</accession>
<dbReference type="EMBL" id="BMFG01000007">
    <property type="protein sequence ID" value="GGD29742.1"/>
    <property type="molecule type" value="Genomic_DNA"/>
</dbReference>
<keyword evidence="1" id="KW-0732">Signal</keyword>
<reference evidence="3" key="1">
    <citation type="journal article" date="2014" name="Int. J. Syst. Evol. Microbiol.">
        <title>Complete genome sequence of Corynebacterium casei LMG S-19264T (=DSM 44701T), isolated from a smear-ripened cheese.</title>
        <authorList>
            <consortium name="US DOE Joint Genome Institute (JGI-PGF)"/>
            <person name="Walter F."/>
            <person name="Albersmeier A."/>
            <person name="Kalinowski J."/>
            <person name="Ruckert C."/>
        </authorList>
    </citation>
    <scope>NUCLEOTIDE SEQUENCE</scope>
    <source>
        <strain evidence="3">CGMCC 1.12506</strain>
    </source>
</reference>
<feature type="chain" id="PRO_5037047330" description="Outer membrane protein beta-barrel domain-containing protein" evidence="1">
    <location>
        <begin position="20"/>
        <end position="176"/>
    </location>
</feature>